<dbReference type="SUPFAM" id="SSF48056">
    <property type="entry name" value="Di-copper centre-containing domain"/>
    <property type="match status" value="1"/>
</dbReference>
<keyword evidence="6" id="KW-1185">Reference proteome</keyword>
<evidence type="ECO:0000256" key="2">
    <source>
        <dbReference type="ARBA" id="ARBA00023008"/>
    </source>
</evidence>
<dbReference type="InterPro" id="IPR006311">
    <property type="entry name" value="TAT_signal"/>
</dbReference>
<dbReference type="Gene3D" id="1.10.1280.10">
    <property type="entry name" value="Di-copper center containing domain from catechol oxidase"/>
    <property type="match status" value="1"/>
</dbReference>
<dbReference type="PRINTS" id="PR00092">
    <property type="entry name" value="TYROSINASE"/>
</dbReference>
<feature type="signal peptide" evidence="3">
    <location>
        <begin position="1"/>
        <end position="33"/>
    </location>
</feature>
<dbReference type="GO" id="GO:0046872">
    <property type="term" value="F:metal ion binding"/>
    <property type="evidence" value="ECO:0007669"/>
    <property type="project" value="UniProtKB-KW"/>
</dbReference>
<feature type="domain" description="Tyrosinase copper-binding" evidence="4">
    <location>
        <begin position="313"/>
        <end position="324"/>
    </location>
</feature>
<gene>
    <name evidence="5" type="ORF">MOP44_15310</name>
</gene>
<keyword evidence="2" id="KW-0186">Copper</keyword>
<evidence type="ECO:0000313" key="5">
    <source>
        <dbReference type="EMBL" id="UWZ81943.1"/>
    </source>
</evidence>
<proteinExistence type="predicted"/>
<dbReference type="NCBIfam" id="TIGR01409">
    <property type="entry name" value="TAT_signal_seq"/>
    <property type="match status" value="1"/>
</dbReference>
<dbReference type="EMBL" id="CP093313">
    <property type="protein sequence ID" value="UWZ81943.1"/>
    <property type="molecule type" value="Genomic_DNA"/>
</dbReference>
<keyword evidence="3" id="KW-0732">Signal</keyword>
<dbReference type="AlphaFoldDB" id="A0A9J7BGS2"/>
<accession>A0A9J7BGS2</accession>
<dbReference type="InterPro" id="IPR008922">
    <property type="entry name" value="Di-copper_centre_dom_sf"/>
</dbReference>
<evidence type="ECO:0000313" key="6">
    <source>
        <dbReference type="Proteomes" id="UP001059380"/>
    </source>
</evidence>
<dbReference type="RefSeq" id="WP_260790934.1">
    <property type="nucleotide sequence ID" value="NZ_CP093313.1"/>
</dbReference>
<name>A0A9J7BGS2_9BACT</name>
<dbReference type="GO" id="GO:0016491">
    <property type="term" value="F:oxidoreductase activity"/>
    <property type="evidence" value="ECO:0007669"/>
    <property type="project" value="InterPro"/>
</dbReference>
<evidence type="ECO:0000256" key="3">
    <source>
        <dbReference type="SAM" id="SignalP"/>
    </source>
</evidence>
<dbReference type="Pfam" id="PF00264">
    <property type="entry name" value="Tyrosinase"/>
    <property type="match status" value="1"/>
</dbReference>
<organism evidence="5 6">
    <name type="scientific">Occallatibacter riparius</name>
    <dbReference type="NCBI Taxonomy" id="1002689"/>
    <lineage>
        <taxon>Bacteria</taxon>
        <taxon>Pseudomonadati</taxon>
        <taxon>Acidobacteriota</taxon>
        <taxon>Terriglobia</taxon>
        <taxon>Terriglobales</taxon>
        <taxon>Acidobacteriaceae</taxon>
        <taxon>Occallatibacter</taxon>
    </lineage>
</organism>
<evidence type="ECO:0000259" key="4">
    <source>
        <dbReference type="PROSITE" id="PS00498"/>
    </source>
</evidence>
<dbReference type="PROSITE" id="PS51318">
    <property type="entry name" value="TAT"/>
    <property type="match status" value="1"/>
</dbReference>
<dbReference type="KEGG" id="orp:MOP44_15310"/>
<evidence type="ECO:0000256" key="1">
    <source>
        <dbReference type="ARBA" id="ARBA00022723"/>
    </source>
</evidence>
<protein>
    <submittedName>
        <fullName evidence="5">Tyrosinase family protein</fullName>
    </submittedName>
</protein>
<dbReference type="InterPro" id="IPR002227">
    <property type="entry name" value="Tyrosinase_Cu-bd"/>
</dbReference>
<feature type="chain" id="PRO_5039925366" evidence="3">
    <location>
        <begin position="34"/>
        <end position="546"/>
    </location>
</feature>
<reference evidence="5" key="1">
    <citation type="submission" date="2021-04" db="EMBL/GenBank/DDBJ databases">
        <title>Phylogenetic analysis of Acidobacteriaceae.</title>
        <authorList>
            <person name="Qiu L."/>
            <person name="Zhang Q."/>
        </authorList>
    </citation>
    <scope>NUCLEOTIDE SEQUENCE</scope>
    <source>
        <strain evidence="5">DSM 25168</strain>
    </source>
</reference>
<dbReference type="InterPro" id="IPR050316">
    <property type="entry name" value="Tyrosinase/Hemocyanin"/>
</dbReference>
<dbReference type="PANTHER" id="PTHR11474">
    <property type="entry name" value="TYROSINASE FAMILY MEMBER"/>
    <property type="match status" value="1"/>
</dbReference>
<dbReference type="Proteomes" id="UP001059380">
    <property type="component" value="Chromosome"/>
</dbReference>
<keyword evidence="1" id="KW-0479">Metal-binding</keyword>
<dbReference type="InterPro" id="IPR019546">
    <property type="entry name" value="TAT_signal_bac_arc"/>
</dbReference>
<dbReference type="PANTHER" id="PTHR11474:SF76">
    <property type="entry name" value="SHKT DOMAIN-CONTAINING PROTEIN"/>
    <property type="match status" value="1"/>
</dbReference>
<sequence>MTLQFAASSRRTFLKTATAGAAAAAFAGPFALAEPRAKWTRWNVTSPQGQRALATYKRAVEKMIKLPPDDPHNWFRNAFVHLMDCPHGNWWFYVWHRGYLANFEKIIRNVSSDQSFAIPYWDWTALPEIPAPMFADALTPRSPAFLPYNKDLDTFTAYIKAPLNKYWDTLNSDQRAQLDKRGYKSFDNLWNDVDGYDPKTKKVVPGNIGFAANARSRYLTAGNPKLNNRTAFDVSLPTLNFGLAAPDFISTAAEMSFNSSQKSSHNDPAGGTGSFFSTLEGLPHNQIHNYIGGVGPWDPGPYGNMTNFLSPVDPVFFLHHANIDRLWDVWTRKQMKQGQPYLPTGSDWSSYKDEPFLFFVSGDRKYLTNGKAEEYVSMAPFDYDYQPGSGEDVIVSAAPPTLKSAPPIAATVQANSASLSLPKAALRSHLAQPNVSRLAALITLPHPAPDGSEREFDIVVGAPAGITQADPGSPYYAGTISFFGNMVSMPEMEMDSTFVVPLPHNKGLLTSANAAAENVPVSVRVLPSSGKAGSAPVLKSVVVKAR</sequence>
<dbReference type="PROSITE" id="PS00498">
    <property type="entry name" value="TYROSINASE_2"/>
    <property type="match status" value="1"/>
</dbReference>